<dbReference type="InterPro" id="IPR025110">
    <property type="entry name" value="AMP-bd_C"/>
</dbReference>
<dbReference type="EMBL" id="MRDB01000022">
    <property type="protein sequence ID" value="RKL38860.1"/>
    <property type="molecule type" value="Genomic_DNA"/>
</dbReference>
<dbReference type="Pfam" id="PF00501">
    <property type="entry name" value="AMP-binding"/>
    <property type="match status" value="1"/>
</dbReference>
<evidence type="ECO:0000313" key="5">
    <source>
        <dbReference type="EMBL" id="RKL38860.1"/>
    </source>
</evidence>
<protein>
    <recommendedName>
        <fullName evidence="7">4-coumarate--CoA ligase-like 7</fullName>
    </recommendedName>
</protein>
<gene>
    <name evidence="5" type="ORF">BFJ72_g6990</name>
</gene>
<feature type="transmembrane region" description="Helical" evidence="2">
    <location>
        <begin position="80"/>
        <end position="99"/>
    </location>
</feature>
<dbReference type="InterPro" id="IPR020845">
    <property type="entry name" value="AMP-binding_CS"/>
</dbReference>
<evidence type="ECO:0000256" key="2">
    <source>
        <dbReference type="SAM" id="Phobius"/>
    </source>
</evidence>
<dbReference type="InterPro" id="IPR000873">
    <property type="entry name" value="AMP-dep_synth/lig_dom"/>
</dbReference>
<dbReference type="Gene3D" id="3.40.50.12780">
    <property type="entry name" value="N-terminal domain of ligase-like"/>
    <property type="match status" value="1"/>
</dbReference>
<reference evidence="5 6" key="1">
    <citation type="journal article" date="2018" name="Sci. Rep.">
        <title>Characterisation of pathogen-specific regions and novel effector candidates in Fusarium oxysporum f. sp. cepae.</title>
        <authorList>
            <person name="Armitage A.D."/>
            <person name="Taylor A."/>
            <person name="Sobczyk M.K."/>
            <person name="Baxter L."/>
            <person name="Greenfield B.P."/>
            <person name="Bates H.J."/>
            <person name="Wilson F."/>
            <person name="Jackson A.C."/>
            <person name="Ott S."/>
            <person name="Harrison R.J."/>
            <person name="Clarkson J.P."/>
        </authorList>
    </citation>
    <scope>NUCLEOTIDE SEQUENCE [LARGE SCALE GENOMIC DNA]</scope>
    <source>
        <strain evidence="5 6">Fp_A8</strain>
    </source>
</reference>
<evidence type="ECO:0000259" key="4">
    <source>
        <dbReference type="Pfam" id="PF13193"/>
    </source>
</evidence>
<feature type="domain" description="AMP-binding enzyme C-terminal" evidence="4">
    <location>
        <begin position="464"/>
        <end position="539"/>
    </location>
</feature>
<dbReference type="PANTHER" id="PTHR24096:SF424">
    <property type="entry name" value="ACETYL-COA SYNTHETASE-LIKE PROTEIN-RELATED"/>
    <property type="match status" value="1"/>
</dbReference>
<evidence type="ECO:0000256" key="1">
    <source>
        <dbReference type="ARBA" id="ARBA00006432"/>
    </source>
</evidence>
<evidence type="ECO:0000313" key="6">
    <source>
        <dbReference type="Proteomes" id="UP000283569"/>
    </source>
</evidence>
<feature type="domain" description="AMP-dependent synthetase/ligase" evidence="3">
    <location>
        <begin position="29"/>
        <end position="407"/>
    </location>
</feature>
<dbReference type="InterPro" id="IPR045851">
    <property type="entry name" value="AMP-bd_C_sf"/>
</dbReference>
<name>A0A420TBE2_GIBIN</name>
<dbReference type="SUPFAM" id="SSF56801">
    <property type="entry name" value="Acetyl-CoA synthetase-like"/>
    <property type="match status" value="1"/>
</dbReference>
<proteinExistence type="inferred from homology"/>
<evidence type="ECO:0000259" key="3">
    <source>
        <dbReference type="Pfam" id="PF00501"/>
    </source>
</evidence>
<keyword evidence="2" id="KW-1133">Transmembrane helix</keyword>
<dbReference type="PROSITE" id="PS00455">
    <property type="entry name" value="AMP_BINDING"/>
    <property type="match status" value="1"/>
</dbReference>
<dbReference type="InterPro" id="IPR042099">
    <property type="entry name" value="ANL_N_sf"/>
</dbReference>
<dbReference type="FunFam" id="3.30.300.30:FF:000007">
    <property type="entry name" value="4-coumarate--CoA ligase 2"/>
    <property type="match status" value="1"/>
</dbReference>
<keyword evidence="2" id="KW-0812">Transmembrane</keyword>
<accession>A0A420TBE2</accession>
<organism evidence="5 6">
    <name type="scientific">Gibberella intermedia</name>
    <name type="common">Bulb rot disease fungus</name>
    <name type="synonym">Fusarium proliferatum</name>
    <dbReference type="NCBI Taxonomy" id="948311"/>
    <lineage>
        <taxon>Eukaryota</taxon>
        <taxon>Fungi</taxon>
        <taxon>Dikarya</taxon>
        <taxon>Ascomycota</taxon>
        <taxon>Pezizomycotina</taxon>
        <taxon>Sordariomycetes</taxon>
        <taxon>Hypocreomycetidae</taxon>
        <taxon>Hypocreales</taxon>
        <taxon>Nectriaceae</taxon>
        <taxon>Fusarium</taxon>
        <taxon>Fusarium fujikuroi species complex</taxon>
    </lineage>
</organism>
<comment type="caution">
    <text evidence="5">The sequence shown here is derived from an EMBL/GenBank/DDBJ whole genome shotgun (WGS) entry which is preliminary data.</text>
</comment>
<sequence>MPIQSRWATPTPRISLPSWVFGSEQHGPRNEKIAFVDTDDPKNTLTFWEFELYSKRLAVGLRRLGITPGERVLVFSENGIFVPCLFFGIIMAGAIYTGATSSSTALELSYQLKDSGAKVLITSTHLIKTAVESARVSGLEKSHVFHQDARSPPNNNLSHQGVRSWTELLSPANEAESFQWLEPPNPETAVCCLNYSSGTTGMPKGVEVTHFAYVSNGEAHLLLHRLQQEAWLESYRARALCFLPLNHVAAQTTFISNCPKMGMETYVMRQYNFNDMLRHIEKYEITELMVAPPIISSLVANSALVGNSLRSVKNVICGTAPLALSLEQRANALFKDDRVTIRQGWGMTELTCLRTMNDPRLAGSPGSVGEAAPNSAIKLMNGVNEIAEANKQGELWFTSPTLMAGYWKNPEASRETIVQQDGIRWLKTGDIAYLDSWGPGANIYLVDRCKEILKVKGFQVAPAELEGILATHPDIIDSGVVGVGIQGHELPRAYVVRRPGASLSAHDITSWMERRVARYKRLDGGIVFVDVIPRTQSGKILRRVLRDRAKEETNGFISLKAKLA</sequence>
<evidence type="ECO:0008006" key="7">
    <source>
        <dbReference type="Google" id="ProtNLM"/>
    </source>
</evidence>
<comment type="similarity">
    <text evidence="1">Belongs to the ATP-dependent AMP-binding enzyme family.</text>
</comment>
<dbReference type="Pfam" id="PF13193">
    <property type="entry name" value="AMP-binding_C"/>
    <property type="match status" value="1"/>
</dbReference>
<dbReference type="Gene3D" id="3.30.300.30">
    <property type="match status" value="1"/>
</dbReference>
<dbReference type="PANTHER" id="PTHR24096">
    <property type="entry name" value="LONG-CHAIN-FATTY-ACID--COA LIGASE"/>
    <property type="match status" value="1"/>
</dbReference>
<keyword evidence="2" id="KW-0472">Membrane</keyword>
<dbReference type="Proteomes" id="UP000283569">
    <property type="component" value="Unassembled WGS sequence"/>
</dbReference>
<dbReference type="GO" id="GO:0016405">
    <property type="term" value="F:CoA-ligase activity"/>
    <property type="evidence" value="ECO:0007669"/>
    <property type="project" value="TreeGrafter"/>
</dbReference>
<dbReference type="AlphaFoldDB" id="A0A420TBE2"/>